<dbReference type="Gene3D" id="1.10.357.140">
    <property type="entry name" value="UbiA prenyltransferase"/>
    <property type="match status" value="1"/>
</dbReference>
<dbReference type="GO" id="GO:0016020">
    <property type="term" value="C:membrane"/>
    <property type="evidence" value="ECO:0007669"/>
    <property type="project" value="UniProtKB-SubCell"/>
</dbReference>
<keyword evidence="8 9" id="KW-0472">Membrane</keyword>
<keyword evidence="5 10" id="KW-0808">Transferase</keyword>
<feature type="transmembrane region" description="Helical" evidence="9">
    <location>
        <begin position="137"/>
        <end position="161"/>
    </location>
</feature>
<sequence>MNKILIWVKITRPHTLFASIAPVAIGLLAVPKSVDLNWIIAIATFLGAISIQVLSNMVNDFYDYKKGLDKKGRVGFKRALAEGEVTISQMKRGIYINMFISVLIGLYLIYAGGIIILLIGLFSILFAWLYTATSKSLSYLGIADIFCFVFFGPVATLGTTFLQTNSFSFDSMFLGFVCGAISTCVLTVNNVRDRENDKLENKKTFVVRFGKRAGELEYLFFVCLTLVFTFIVNGLSFSNLIFVVGIILFIQLLKAQGMEYNKMLIKTGLMNVVFVVLSLIDYLIK</sequence>
<dbReference type="EMBL" id="VSSQ01000107">
    <property type="protein sequence ID" value="MPL77505.1"/>
    <property type="molecule type" value="Genomic_DNA"/>
</dbReference>
<dbReference type="InterPro" id="IPR044878">
    <property type="entry name" value="UbiA_sf"/>
</dbReference>
<dbReference type="Pfam" id="PF01040">
    <property type="entry name" value="UbiA"/>
    <property type="match status" value="1"/>
</dbReference>
<accession>A0A644UEV3</accession>
<dbReference type="InterPro" id="IPR000537">
    <property type="entry name" value="UbiA_prenyltransferase"/>
</dbReference>
<evidence type="ECO:0000256" key="4">
    <source>
        <dbReference type="ARBA" id="ARBA00022475"/>
    </source>
</evidence>
<feature type="transmembrane region" description="Helical" evidence="9">
    <location>
        <begin position="173"/>
        <end position="191"/>
    </location>
</feature>
<comment type="caution">
    <text evidence="10">The sequence shown here is derived from an EMBL/GenBank/DDBJ whole genome shotgun (WGS) entry which is preliminary data.</text>
</comment>
<evidence type="ECO:0000313" key="10">
    <source>
        <dbReference type="EMBL" id="MPL77505.1"/>
    </source>
</evidence>
<evidence type="ECO:0000256" key="3">
    <source>
        <dbReference type="ARBA" id="ARBA00022428"/>
    </source>
</evidence>
<feature type="transmembrane region" description="Helical" evidence="9">
    <location>
        <begin position="36"/>
        <end position="58"/>
    </location>
</feature>
<dbReference type="PANTHER" id="PTHR13929:SF0">
    <property type="entry name" value="UBIA PRENYLTRANSFERASE DOMAIN-CONTAINING PROTEIN 1"/>
    <property type="match status" value="1"/>
</dbReference>
<comment type="pathway">
    <text evidence="2">Quinol/quinone metabolism; menaquinone biosynthesis.</text>
</comment>
<feature type="transmembrane region" description="Helical" evidence="9">
    <location>
        <begin position="218"/>
        <end position="251"/>
    </location>
</feature>
<evidence type="ECO:0000256" key="6">
    <source>
        <dbReference type="ARBA" id="ARBA00022692"/>
    </source>
</evidence>
<dbReference type="GO" id="GO:0046428">
    <property type="term" value="F:1,4-dihydroxy-2-naphthoate polyprenyltransferase activity"/>
    <property type="evidence" value="ECO:0007669"/>
    <property type="project" value="UniProtKB-EC"/>
</dbReference>
<dbReference type="GO" id="GO:0009234">
    <property type="term" value="P:menaquinone biosynthetic process"/>
    <property type="evidence" value="ECO:0007669"/>
    <property type="project" value="UniProtKB-UniPathway"/>
</dbReference>
<name>A0A644UEV3_9ZZZZ</name>
<dbReference type="AlphaFoldDB" id="A0A644UEV3"/>
<keyword evidence="4" id="KW-1003">Cell membrane</keyword>
<gene>
    <name evidence="10" type="primary">menA_6</name>
    <name evidence="10" type="ORF">SDC9_23361</name>
</gene>
<proteinExistence type="inferred from homology"/>
<evidence type="ECO:0000256" key="1">
    <source>
        <dbReference type="ARBA" id="ARBA00004141"/>
    </source>
</evidence>
<dbReference type="InterPro" id="IPR004657">
    <property type="entry name" value="MenA"/>
</dbReference>
<dbReference type="EC" id="2.5.1.74" evidence="10"/>
<feature type="transmembrane region" description="Helical" evidence="9">
    <location>
        <begin position="263"/>
        <end position="284"/>
    </location>
</feature>
<reference evidence="10" key="1">
    <citation type="submission" date="2019-08" db="EMBL/GenBank/DDBJ databases">
        <authorList>
            <person name="Kucharzyk K."/>
            <person name="Murdoch R.W."/>
            <person name="Higgins S."/>
            <person name="Loffler F."/>
        </authorList>
    </citation>
    <scope>NUCLEOTIDE SEQUENCE</scope>
</reference>
<keyword evidence="3" id="KW-0474">Menaquinone biosynthesis</keyword>
<organism evidence="10">
    <name type="scientific">bioreactor metagenome</name>
    <dbReference type="NCBI Taxonomy" id="1076179"/>
    <lineage>
        <taxon>unclassified sequences</taxon>
        <taxon>metagenomes</taxon>
        <taxon>ecological metagenomes</taxon>
    </lineage>
</organism>
<dbReference type="PIRSF" id="PIRSF005355">
    <property type="entry name" value="UBIAD1"/>
    <property type="match status" value="1"/>
</dbReference>
<protein>
    <submittedName>
        <fullName evidence="10">1,4-dihydroxy-2-naphthoate octaprenyltransferase</fullName>
        <ecNumber evidence="10">2.5.1.74</ecNumber>
    </submittedName>
</protein>
<dbReference type="GO" id="GO:0042371">
    <property type="term" value="P:vitamin K biosynthetic process"/>
    <property type="evidence" value="ECO:0007669"/>
    <property type="project" value="TreeGrafter"/>
</dbReference>
<dbReference type="CDD" id="cd13962">
    <property type="entry name" value="PT_UbiA_UBIAD1"/>
    <property type="match status" value="1"/>
</dbReference>
<evidence type="ECO:0000256" key="9">
    <source>
        <dbReference type="SAM" id="Phobius"/>
    </source>
</evidence>
<evidence type="ECO:0000256" key="7">
    <source>
        <dbReference type="ARBA" id="ARBA00022989"/>
    </source>
</evidence>
<evidence type="ECO:0000256" key="5">
    <source>
        <dbReference type="ARBA" id="ARBA00022679"/>
    </source>
</evidence>
<dbReference type="PANTHER" id="PTHR13929">
    <property type="entry name" value="1,4-DIHYDROXY-2-NAPHTHOATE OCTAPRENYLTRANSFERASE"/>
    <property type="match status" value="1"/>
</dbReference>
<feature type="transmembrane region" description="Helical" evidence="9">
    <location>
        <begin position="12"/>
        <end position="30"/>
    </location>
</feature>
<evidence type="ECO:0000256" key="8">
    <source>
        <dbReference type="ARBA" id="ARBA00023136"/>
    </source>
</evidence>
<dbReference type="InterPro" id="IPR026046">
    <property type="entry name" value="UBIAD1"/>
</dbReference>
<dbReference type="HAMAP" id="MF_01937">
    <property type="entry name" value="MenA_1"/>
    <property type="match status" value="1"/>
</dbReference>
<comment type="subcellular location">
    <subcellularLocation>
        <location evidence="1">Membrane</location>
        <topology evidence="1">Multi-pass membrane protein</topology>
    </subcellularLocation>
</comment>
<evidence type="ECO:0000256" key="2">
    <source>
        <dbReference type="ARBA" id="ARBA00004863"/>
    </source>
</evidence>
<dbReference type="Gene3D" id="1.20.120.1780">
    <property type="entry name" value="UbiA prenyltransferase"/>
    <property type="match status" value="1"/>
</dbReference>
<keyword evidence="7 9" id="KW-1133">Transmembrane helix</keyword>
<dbReference type="UniPathway" id="UPA00079"/>
<feature type="transmembrane region" description="Helical" evidence="9">
    <location>
        <begin position="98"/>
        <end position="131"/>
    </location>
</feature>
<dbReference type="NCBIfam" id="TIGR00751">
    <property type="entry name" value="menA"/>
    <property type="match status" value="1"/>
</dbReference>
<keyword evidence="6 9" id="KW-0812">Transmembrane</keyword>